<protein>
    <submittedName>
        <fullName evidence="2">MATE family efflux transporter</fullName>
    </submittedName>
</protein>
<evidence type="ECO:0000313" key="3">
    <source>
        <dbReference type="Proteomes" id="UP001301728"/>
    </source>
</evidence>
<feature type="non-terminal residue" evidence="2">
    <location>
        <position position="89"/>
    </location>
</feature>
<organism evidence="2 3">
    <name type="scientific">Limnoraphis robusta CCNP1315</name>
    <dbReference type="NCBI Taxonomy" id="3110306"/>
    <lineage>
        <taxon>Bacteria</taxon>
        <taxon>Bacillati</taxon>
        <taxon>Cyanobacteriota</taxon>
        <taxon>Cyanophyceae</taxon>
        <taxon>Oscillatoriophycideae</taxon>
        <taxon>Oscillatoriales</taxon>
        <taxon>Sirenicapillariaceae</taxon>
        <taxon>Limnoraphis</taxon>
    </lineage>
</organism>
<keyword evidence="1" id="KW-0472">Membrane</keyword>
<evidence type="ECO:0000313" key="2">
    <source>
        <dbReference type="EMBL" id="MEA5519649.1"/>
    </source>
</evidence>
<evidence type="ECO:0000256" key="1">
    <source>
        <dbReference type="SAM" id="Phobius"/>
    </source>
</evidence>
<feature type="transmembrane region" description="Helical" evidence="1">
    <location>
        <begin position="12"/>
        <end position="33"/>
    </location>
</feature>
<dbReference type="Pfam" id="PF01554">
    <property type="entry name" value="MatE"/>
    <property type="match status" value="1"/>
</dbReference>
<dbReference type="InterPro" id="IPR002528">
    <property type="entry name" value="MATE_fam"/>
</dbReference>
<sequence>MNKIASADLYKRFLTLTSLNILSNITVPLTGIVDTAVLGHYTDPISISGVSIGTIMFDYLYWGMGFLRMGTTGTTAIKTGQGDEKGAFL</sequence>
<reference evidence="2 3" key="1">
    <citation type="submission" date="2023-12" db="EMBL/GenBank/DDBJ databases">
        <title>Baltic Sea Cyanobacteria.</title>
        <authorList>
            <person name="Delbaje E."/>
            <person name="Fewer D.P."/>
            <person name="Shishido T.K."/>
        </authorList>
    </citation>
    <scope>NUCLEOTIDE SEQUENCE [LARGE SCALE GENOMIC DNA]</scope>
    <source>
        <strain evidence="2 3">CCNP 1315</strain>
    </source>
</reference>
<dbReference type="RefSeq" id="WP_323306848.1">
    <property type="nucleotide sequence ID" value="NZ_JAYGHT010000056.1"/>
</dbReference>
<keyword evidence="1" id="KW-1133">Transmembrane helix</keyword>
<dbReference type="Proteomes" id="UP001301728">
    <property type="component" value="Unassembled WGS sequence"/>
</dbReference>
<keyword evidence="3" id="KW-1185">Reference proteome</keyword>
<accession>A0ABU5TXU0</accession>
<proteinExistence type="predicted"/>
<gene>
    <name evidence="2" type="ORF">VB854_11920</name>
</gene>
<keyword evidence="1" id="KW-0812">Transmembrane</keyword>
<feature type="transmembrane region" description="Helical" evidence="1">
    <location>
        <begin position="45"/>
        <end position="62"/>
    </location>
</feature>
<dbReference type="EMBL" id="JAYGHT010000056">
    <property type="protein sequence ID" value="MEA5519649.1"/>
    <property type="molecule type" value="Genomic_DNA"/>
</dbReference>
<name>A0ABU5TXU0_9CYAN</name>
<comment type="caution">
    <text evidence="2">The sequence shown here is derived from an EMBL/GenBank/DDBJ whole genome shotgun (WGS) entry which is preliminary data.</text>
</comment>